<reference evidence="12 13" key="1">
    <citation type="journal article" date="2022" name="bioRxiv">
        <title>Genomics of Preaxostyla Flagellates Illuminates Evolutionary Transitions and the Path Towards Mitochondrial Loss.</title>
        <authorList>
            <person name="Novak L.V.F."/>
            <person name="Treitli S.C."/>
            <person name="Pyrih J."/>
            <person name="Halakuc P."/>
            <person name="Pipaliya S.V."/>
            <person name="Vacek V."/>
            <person name="Brzon O."/>
            <person name="Soukal P."/>
            <person name="Eme L."/>
            <person name="Dacks J.B."/>
            <person name="Karnkowska A."/>
            <person name="Elias M."/>
            <person name="Hampl V."/>
        </authorList>
    </citation>
    <scope>NUCLEOTIDE SEQUENCE [LARGE SCALE GENOMIC DNA]</scope>
    <source>
        <strain evidence="12">NAU3</strain>
        <tissue evidence="12">Gut</tissue>
    </source>
</reference>
<dbReference type="Pfam" id="PF16212">
    <property type="entry name" value="PhoLip_ATPase_C"/>
    <property type="match status" value="1"/>
</dbReference>
<proteinExistence type="predicted"/>
<dbReference type="SUPFAM" id="SSF81665">
    <property type="entry name" value="Calcium ATPase, transmembrane domain M"/>
    <property type="match status" value="1"/>
</dbReference>
<dbReference type="InterPro" id="IPR059000">
    <property type="entry name" value="ATPase_P-type_domA"/>
</dbReference>
<dbReference type="Gene3D" id="1.20.1110.10">
    <property type="entry name" value="Calcium-transporting ATPase, transmembrane domain"/>
    <property type="match status" value="1"/>
</dbReference>
<accession>A0ABQ9X8R1</accession>
<feature type="region of interest" description="Disordered" evidence="8">
    <location>
        <begin position="1064"/>
        <end position="1090"/>
    </location>
</feature>
<keyword evidence="6 9" id="KW-1133">Transmembrane helix</keyword>
<gene>
    <name evidence="12" type="ORF">BLNAU_16089</name>
</gene>
<dbReference type="InterPro" id="IPR018303">
    <property type="entry name" value="ATPase_P-typ_P_site"/>
</dbReference>
<dbReference type="Pfam" id="PF13246">
    <property type="entry name" value="Cation_ATPase"/>
    <property type="match status" value="1"/>
</dbReference>
<feature type="transmembrane region" description="Helical" evidence="9">
    <location>
        <begin position="1368"/>
        <end position="1391"/>
    </location>
</feature>
<feature type="transmembrane region" description="Helical" evidence="9">
    <location>
        <begin position="342"/>
        <end position="363"/>
    </location>
</feature>
<feature type="region of interest" description="Disordered" evidence="8">
    <location>
        <begin position="151"/>
        <end position="191"/>
    </location>
</feature>
<dbReference type="SFLD" id="SFLDS00003">
    <property type="entry name" value="Haloacid_Dehalogenase"/>
    <property type="match status" value="1"/>
</dbReference>
<keyword evidence="13" id="KW-1185">Reference proteome</keyword>
<keyword evidence="4" id="KW-0460">Magnesium</keyword>
<evidence type="ECO:0000259" key="11">
    <source>
        <dbReference type="Pfam" id="PF16212"/>
    </source>
</evidence>
<dbReference type="InterPro" id="IPR023298">
    <property type="entry name" value="ATPase_P-typ_TM_dom_sf"/>
</dbReference>
<dbReference type="InterPro" id="IPR023299">
    <property type="entry name" value="ATPase_P-typ_cyto_dom_N"/>
</dbReference>
<feature type="compositionally biased region" description="Polar residues" evidence="8">
    <location>
        <begin position="161"/>
        <end position="183"/>
    </location>
</feature>
<dbReference type="InterPro" id="IPR023214">
    <property type="entry name" value="HAD_sf"/>
</dbReference>
<keyword evidence="2 9" id="KW-0812">Transmembrane</keyword>
<feature type="domain" description="P-type ATPase A" evidence="10">
    <location>
        <begin position="76"/>
        <end position="139"/>
    </location>
</feature>
<dbReference type="Gene3D" id="3.40.1110.10">
    <property type="entry name" value="Calcium-transporting ATPase, cytoplasmic domain N"/>
    <property type="match status" value="1"/>
</dbReference>
<comment type="subcellular location">
    <subcellularLocation>
        <location evidence="1">Membrane</location>
        <topology evidence="1">Multi-pass membrane protein</topology>
    </subcellularLocation>
</comment>
<evidence type="ECO:0000256" key="5">
    <source>
        <dbReference type="ARBA" id="ARBA00022967"/>
    </source>
</evidence>
<feature type="transmembrane region" description="Helical" evidence="9">
    <location>
        <begin position="287"/>
        <end position="312"/>
    </location>
</feature>
<dbReference type="SFLD" id="SFLDG00002">
    <property type="entry name" value="C1.7:_P-type_atpase_like"/>
    <property type="match status" value="1"/>
</dbReference>
<dbReference type="SUPFAM" id="SSF81660">
    <property type="entry name" value="Metal cation-transporting ATPase, ATP-binding domain N"/>
    <property type="match status" value="1"/>
</dbReference>
<feature type="transmembrane region" description="Helical" evidence="9">
    <location>
        <begin position="1340"/>
        <end position="1362"/>
    </location>
</feature>
<dbReference type="PANTHER" id="PTHR24092">
    <property type="entry name" value="PROBABLE PHOSPHOLIPID-TRANSPORTING ATPASE"/>
    <property type="match status" value="1"/>
</dbReference>
<keyword evidence="7 9" id="KW-0472">Membrane</keyword>
<evidence type="ECO:0000256" key="1">
    <source>
        <dbReference type="ARBA" id="ARBA00004141"/>
    </source>
</evidence>
<keyword evidence="3" id="KW-0479">Metal-binding</keyword>
<feature type="region of interest" description="Disordered" evidence="8">
    <location>
        <begin position="662"/>
        <end position="682"/>
    </location>
</feature>
<feature type="compositionally biased region" description="Low complexity" evidence="8">
    <location>
        <begin position="832"/>
        <end position="849"/>
    </location>
</feature>
<dbReference type="SUPFAM" id="SSF81653">
    <property type="entry name" value="Calcium ATPase, transduction domain A"/>
    <property type="match status" value="1"/>
</dbReference>
<dbReference type="SFLD" id="SFLDF00027">
    <property type="entry name" value="p-type_atpase"/>
    <property type="match status" value="1"/>
</dbReference>
<feature type="transmembrane region" description="Helical" evidence="9">
    <location>
        <begin position="1304"/>
        <end position="1328"/>
    </location>
</feature>
<dbReference type="InterPro" id="IPR008250">
    <property type="entry name" value="ATPase_P-typ_transduc_dom_A_sf"/>
</dbReference>
<comment type="caution">
    <text evidence="12">The sequence shown here is derived from an EMBL/GenBank/DDBJ whole genome shotgun (WGS) entry which is preliminary data.</text>
</comment>
<evidence type="ECO:0000256" key="4">
    <source>
        <dbReference type="ARBA" id="ARBA00022842"/>
    </source>
</evidence>
<feature type="transmembrane region" description="Helical" evidence="9">
    <location>
        <begin position="1411"/>
        <end position="1432"/>
    </location>
</feature>
<dbReference type="InterPro" id="IPR044492">
    <property type="entry name" value="P_typ_ATPase_HD_dom"/>
</dbReference>
<protein>
    <submittedName>
        <fullName evidence="12">Phospholipid-transporting P-type ATPase</fullName>
    </submittedName>
</protein>
<evidence type="ECO:0000313" key="12">
    <source>
        <dbReference type="EMBL" id="KAK2948983.1"/>
    </source>
</evidence>
<keyword evidence="5" id="KW-1278">Translocase</keyword>
<sequence>MEDGKPGEHREFIIGNPQNAKLFCDNRVRTSNPGMNIFPPVNQILPLVFILVVTALKDGFEDILRHITDRNTNSLPVKVLTRDGFVKRPCTDVHVGDVVLVEQNEEIPADMILLASSGDSGVCYVNTMNLDGEANLKTKRVPTVINEFVTDPPENIPHRIQSATSPTGDSQTLFQTPPSQPTNSDLDSSSSANWSMKWKESLLALQVKIISQPPNRSLTDYTGQVAFLYPPSFGICSLDDQNLVLKGCSLKNTEAIAGTVVFTGKETKVQLNSQGAKSKMSHLERRLNWMVIVIFVIDGLFVLVVGIMQYIYEGKQRSSATYLQWPAKQSSSKVWLNMGGGVILFSYLIPISLFVSIEFARIFQKIFMQQDRQMRGRRTRAEMKKQLFEWDQERIRRKTMGWKQKFGFRSNLYVKGEEEDPIEAGHMICRTTTLNEELGMISHIFTDKTGTLTQNKMEFKFCQIGMSQFSFSSESDPAILWKEHIKQMEEPSVGFESNHNGFLSDTSPITSPRHPKSVHHDAHSNLHLSKVIKTENGEMDLPSFLSTFVDSSNGSVPLWVALNTGQADLPEIVSKDTHTLSRGFGFITALLVCHDALAEAIDFEKEERARKERLKRSQSKLSQLFKFNSPQQKTPQSVPIKPTVEMAEVPLLSSSLASPFPSQSPTVSVGPGSPQSPTSVTNAQISPSPVLFSSSPLASSSGSTQPMTKQLYRFQSSSPDDIAFLNMLQACGLSFSERTSEWIEVKCGQFAVKFIILAILPFSSARRRMGIVVRFENGTIHVFVKGADSTILPLCEGHPKPVSITIDDENEIDAETKKGERNENTQNPPKITQSAPTHSSSPSQSTTTTVDPLSELTPNRVYQETVQGVDHMSRLGLRTLCVCGRQMTQSELDRWLVKWKQAECSIEDRSTKMDETFAEIEKDMTILGCTGVEDKLQDGCSSTIDFFLSAGVRVWILTGDKVDTAVNIGFSCELLKSTTRIHRVTAKDMEEFERWHRSVLGQMGNVGSGGKGENEQEKKLAILIEVQLGVILLSMGVDETEFVRFLSDPGKVLLSQLAPSLPPPIPPKLFSKSQKHSKHDSKHKRTKNTTSTLIHADPEEMALVVDGWAINQICASDPLIELLLLVTDRCSGVVCCRIAPMQKALIVRMVSVKRKAITLAVGDGANDVSMIQEAAVGVGIQGVEGLHASQNSDYSIAQFRHLQRLCCVHGHHNLHRLADLIKFSFFKNVTLSSFLFIYQFSNGMSQSISFEENFGMLFNLIFTSVPIMVNVMTDKDVWDWVLMKSGDLYGLYRTGWDMGLLRVIGWPVFGFVVGFLMMRAFVVVFGFGDLTTEMGAMGQYDHFVGMGGTTILVLVSLVVMWFADFWSFFNFFFVILSLTVYLITMIVINLIRPASPKFFHSLFHMLRSPLFYLMTLSLLVAFFLPFSMGSYIRRRFFPTPRDKVRGAFGKGLRFQHSAPEELDNVKYIKIL</sequence>
<dbReference type="Gene3D" id="3.40.50.1000">
    <property type="entry name" value="HAD superfamily/HAD-like"/>
    <property type="match status" value="2"/>
</dbReference>
<dbReference type="PROSITE" id="PS00154">
    <property type="entry name" value="ATPASE_E1_E2"/>
    <property type="match status" value="1"/>
</dbReference>
<feature type="compositionally biased region" description="Polar residues" evidence="8">
    <location>
        <begin position="673"/>
        <end position="682"/>
    </location>
</feature>
<name>A0ABQ9X8R1_9EUKA</name>
<dbReference type="EMBL" id="JARBJD010000165">
    <property type="protein sequence ID" value="KAK2948983.1"/>
    <property type="molecule type" value="Genomic_DNA"/>
</dbReference>
<dbReference type="SUPFAM" id="SSF56784">
    <property type="entry name" value="HAD-like"/>
    <property type="match status" value="1"/>
</dbReference>
<evidence type="ECO:0000256" key="3">
    <source>
        <dbReference type="ARBA" id="ARBA00022723"/>
    </source>
</evidence>
<evidence type="ECO:0000256" key="6">
    <source>
        <dbReference type="ARBA" id="ARBA00022989"/>
    </source>
</evidence>
<organism evidence="12 13">
    <name type="scientific">Blattamonas nauphoetae</name>
    <dbReference type="NCBI Taxonomy" id="2049346"/>
    <lineage>
        <taxon>Eukaryota</taxon>
        <taxon>Metamonada</taxon>
        <taxon>Preaxostyla</taxon>
        <taxon>Oxymonadida</taxon>
        <taxon>Blattamonas</taxon>
    </lineage>
</organism>
<dbReference type="PANTHER" id="PTHR24092:SF150">
    <property type="entry name" value="PHOSPHOLIPID-TRANSPORTING ATPASE"/>
    <property type="match status" value="1"/>
</dbReference>
<dbReference type="Proteomes" id="UP001281761">
    <property type="component" value="Unassembled WGS sequence"/>
</dbReference>
<dbReference type="InterPro" id="IPR001757">
    <property type="entry name" value="P_typ_ATPase"/>
</dbReference>
<dbReference type="Pfam" id="PF00122">
    <property type="entry name" value="E1-E2_ATPase"/>
    <property type="match status" value="1"/>
</dbReference>
<feature type="domain" description="P-type ATPase C-terminal" evidence="11">
    <location>
        <begin position="1190"/>
        <end position="1439"/>
    </location>
</feature>
<evidence type="ECO:0000256" key="8">
    <source>
        <dbReference type="SAM" id="MobiDB-lite"/>
    </source>
</evidence>
<evidence type="ECO:0000256" key="7">
    <source>
        <dbReference type="ARBA" id="ARBA00023136"/>
    </source>
</evidence>
<feature type="region of interest" description="Disordered" evidence="8">
    <location>
        <begin position="816"/>
        <end position="856"/>
    </location>
</feature>
<evidence type="ECO:0000256" key="2">
    <source>
        <dbReference type="ARBA" id="ARBA00022692"/>
    </source>
</evidence>
<evidence type="ECO:0000256" key="9">
    <source>
        <dbReference type="SAM" id="Phobius"/>
    </source>
</evidence>
<feature type="compositionally biased region" description="Basic residues" evidence="8">
    <location>
        <begin position="1073"/>
        <end position="1087"/>
    </location>
</feature>
<evidence type="ECO:0000259" key="10">
    <source>
        <dbReference type="Pfam" id="PF00122"/>
    </source>
</evidence>
<dbReference type="InterPro" id="IPR032630">
    <property type="entry name" value="P_typ_ATPase_c"/>
</dbReference>
<dbReference type="NCBIfam" id="TIGR01494">
    <property type="entry name" value="ATPase_P-type"/>
    <property type="match status" value="2"/>
</dbReference>
<feature type="transmembrane region" description="Helical" evidence="9">
    <location>
        <begin position="1254"/>
        <end position="1273"/>
    </location>
</feature>
<dbReference type="Gene3D" id="2.70.150.10">
    <property type="entry name" value="Calcium-transporting ATPase, cytoplasmic transduction domain A"/>
    <property type="match status" value="1"/>
</dbReference>
<evidence type="ECO:0000313" key="13">
    <source>
        <dbReference type="Proteomes" id="UP001281761"/>
    </source>
</evidence>
<dbReference type="InterPro" id="IPR036412">
    <property type="entry name" value="HAD-like_sf"/>
</dbReference>